<dbReference type="EMBL" id="BRPE01000008">
    <property type="protein sequence ID" value="GLA86595.1"/>
    <property type="molecule type" value="Genomic_DNA"/>
</dbReference>
<dbReference type="AlphaFoldDB" id="A0A9W6EPJ3"/>
<gene>
    <name evidence="2" type="ORF">AtubIFM56815_010864</name>
</gene>
<evidence type="ECO:0000256" key="1">
    <source>
        <dbReference type="SAM" id="MobiDB-lite"/>
    </source>
</evidence>
<reference evidence="2" key="1">
    <citation type="submission" date="2022-07" db="EMBL/GenBank/DDBJ databases">
        <title>Taxonomy of Aspergillus series Nigri: significant species reduction supported by multi-species coalescent approaches.</title>
        <authorList>
            <person name="Bian C."/>
            <person name="Kusuya Y."/>
            <person name="Sklenar F."/>
            <person name="D'hooge E."/>
            <person name="Yaguchi T."/>
            <person name="Takahashi H."/>
            <person name="Hubka V."/>
        </authorList>
    </citation>
    <scope>NUCLEOTIDE SEQUENCE</scope>
    <source>
        <strain evidence="2">IFM 56815</strain>
    </source>
</reference>
<feature type="compositionally biased region" description="Basic and acidic residues" evidence="1">
    <location>
        <begin position="16"/>
        <end position="25"/>
    </location>
</feature>
<evidence type="ECO:0000313" key="3">
    <source>
        <dbReference type="Proteomes" id="UP001144157"/>
    </source>
</evidence>
<dbReference type="Proteomes" id="UP001144157">
    <property type="component" value="Unassembled WGS sequence"/>
</dbReference>
<protein>
    <submittedName>
        <fullName evidence="2">Uncharacterized protein</fullName>
    </submittedName>
</protein>
<evidence type="ECO:0000313" key="2">
    <source>
        <dbReference type="EMBL" id="GLA86595.1"/>
    </source>
</evidence>
<feature type="compositionally biased region" description="Polar residues" evidence="1">
    <location>
        <begin position="27"/>
        <end position="42"/>
    </location>
</feature>
<name>A0A9W6EPJ3_ASPTU</name>
<feature type="region of interest" description="Disordered" evidence="1">
    <location>
        <begin position="11"/>
        <end position="42"/>
    </location>
</feature>
<proteinExistence type="predicted"/>
<comment type="caution">
    <text evidence="2">The sequence shown here is derived from an EMBL/GenBank/DDBJ whole genome shotgun (WGS) entry which is preliminary data.</text>
</comment>
<accession>A0A9W6EPJ3</accession>
<organism evidence="2 3">
    <name type="scientific">Aspergillus tubingensis</name>
    <dbReference type="NCBI Taxonomy" id="5068"/>
    <lineage>
        <taxon>Eukaryota</taxon>
        <taxon>Fungi</taxon>
        <taxon>Dikarya</taxon>
        <taxon>Ascomycota</taxon>
        <taxon>Pezizomycotina</taxon>
        <taxon>Eurotiomycetes</taxon>
        <taxon>Eurotiomycetidae</taxon>
        <taxon>Eurotiales</taxon>
        <taxon>Aspergillaceae</taxon>
        <taxon>Aspergillus</taxon>
        <taxon>Aspergillus subgen. Circumdati</taxon>
    </lineage>
</organism>
<sequence>MPVWCVSPAIGSQLRSGDDASDKSARSQRLTPHDSFQSSISSVSRGKVVGMVAWGDTGNGIHHRRGNWGRSPRTETAAFKVEPASGPQTPAQQHAKATGQSPCGAVCIIASGGAKSPRSGTPWRFRWGHSAAAPIISLELGSRCSYWLTWRNAVVVCVIIPKEARLADFAPKVGAKASLPGVL</sequence>